<evidence type="ECO:0000313" key="2">
    <source>
        <dbReference type="EMBL" id="GLR91323.1"/>
    </source>
</evidence>
<protein>
    <recommendedName>
        <fullName evidence="1">DNA primase/polymerase bifunctional N-terminal domain-containing protein</fullName>
    </recommendedName>
</protein>
<dbReference type="RefSeq" id="WP_284274628.1">
    <property type="nucleotide sequence ID" value="NZ_BSOW01000045.1"/>
</dbReference>
<name>A0ABQ6BC13_9BRAD</name>
<dbReference type="SUPFAM" id="SSF56747">
    <property type="entry name" value="Prim-pol domain"/>
    <property type="match status" value="1"/>
</dbReference>
<feature type="domain" description="DNA primase/polymerase bifunctional N-terminal" evidence="1">
    <location>
        <begin position="15"/>
        <end position="180"/>
    </location>
</feature>
<sequence>MHNSYTNNLEIATNFLGFAERHGLALHEVHTGDKHPVGKGWQHLHSSDSTAWRGWLTGGRNIGLHPGASRIAVLDIEAGKEEIAEEWFRRVTGYAIPAPHVRSPSGGTHTYFRLGDATGLTTLREKDTGWGDLIVGSGNAMCPPSNFANPKNEPHKKAGDYVWLGNEALYDGEILRPAWPKRAERTNTAPALDGFNYDRVARWIDRKVAGEWKDDPTALSQLDWTMLGAALKLHFGDDGIELFQRMSHDVDQAARRWDKFPAEYSEGDRTLHWYLDRDIDWMFGDTVDVLNGKLVLPSPPLVPLLPGAPLPGPCEWHEPPARLIKSSAAFIADFVAPEYVIDGILQRRFFYAITARTGEGKTAVAMRLSAHVATGRSLGNIEVARGTVVYLAGENPVDVQMRWLGVTKAMGIDPDTVDVHFITRRCPLGEIAEQIRAEVLEMGIEPAMVVVDTSAAYSGAEDENSNTQAVAHALTVRTLTELPGGPCVVLLCHPTKRAADDDLTPRGGGALLAELDGNIGCRKVDRAVGLEVQGKFRGPQFPPLMFELDEVHHPKLRDAKGRPIPTIVARPIDDAARAKLAAQTRSDQDEMLRALEKHPGGSLADFATALAWTYGRDNRPNKMRVQRALKTLVNQKLVAEHRDSWKITQKGERELNDLDRHSAVTAAPGFSKEST</sequence>
<dbReference type="Pfam" id="PF09250">
    <property type="entry name" value="Prim-Pol"/>
    <property type="match status" value="1"/>
</dbReference>
<evidence type="ECO:0000313" key="3">
    <source>
        <dbReference type="Proteomes" id="UP001156905"/>
    </source>
</evidence>
<proteinExistence type="predicted"/>
<dbReference type="SUPFAM" id="SSF52540">
    <property type="entry name" value="P-loop containing nucleoside triphosphate hydrolases"/>
    <property type="match status" value="1"/>
</dbReference>
<dbReference type="InterPro" id="IPR015330">
    <property type="entry name" value="DNA_primase/pol_bifunc_N"/>
</dbReference>
<dbReference type="CDD" id="cd04859">
    <property type="entry name" value="Prim_Pol"/>
    <property type="match status" value="1"/>
</dbReference>
<reference evidence="3" key="1">
    <citation type="journal article" date="2019" name="Int. J. Syst. Evol. Microbiol.">
        <title>The Global Catalogue of Microorganisms (GCM) 10K type strain sequencing project: providing services to taxonomists for standard genome sequencing and annotation.</title>
        <authorList>
            <consortium name="The Broad Institute Genomics Platform"/>
            <consortium name="The Broad Institute Genome Sequencing Center for Infectious Disease"/>
            <person name="Wu L."/>
            <person name="Ma J."/>
        </authorList>
    </citation>
    <scope>NUCLEOTIDE SEQUENCE [LARGE SCALE GENOMIC DNA]</scope>
    <source>
        <strain evidence="3">NBRC 102520</strain>
    </source>
</reference>
<comment type="caution">
    <text evidence="2">The sequence shown here is derived from an EMBL/GenBank/DDBJ whole genome shotgun (WGS) entry which is preliminary data.</text>
</comment>
<dbReference type="Gene3D" id="3.40.50.300">
    <property type="entry name" value="P-loop containing nucleotide triphosphate hydrolases"/>
    <property type="match status" value="1"/>
</dbReference>
<evidence type="ECO:0000259" key="1">
    <source>
        <dbReference type="SMART" id="SM00943"/>
    </source>
</evidence>
<dbReference type="InterPro" id="IPR027417">
    <property type="entry name" value="P-loop_NTPase"/>
</dbReference>
<accession>A0ABQ6BC13</accession>
<dbReference type="Pfam" id="PF13481">
    <property type="entry name" value="AAA_25"/>
    <property type="match status" value="1"/>
</dbReference>
<dbReference type="Proteomes" id="UP001156905">
    <property type="component" value="Unassembled WGS sequence"/>
</dbReference>
<dbReference type="SMART" id="SM00943">
    <property type="entry name" value="Prim-Pol"/>
    <property type="match status" value="1"/>
</dbReference>
<dbReference type="EMBL" id="BSOW01000045">
    <property type="protein sequence ID" value="GLR91323.1"/>
    <property type="molecule type" value="Genomic_DNA"/>
</dbReference>
<organism evidence="2 3">
    <name type="scientific">Bradyrhizobium iriomotense</name>
    <dbReference type="NCBI Taxonomy" id="441950"/>
    <lineage>
        <taxon>Bacteria</taxon>
        <taxon>Pseudomonadati</taxon>
        <taxon>Pseudomonadota</taxon>
        <taxon>Alphaproteobacteria</taxon>
        <taxon>Hyphomicrobiales</taxon>
        <taxon>Nitrobacteraceae</taxon>
        <taxon>Bradyrhizobium</taxon>
    </lineage>
</organism>
<keyword evidence="3" id="KW-1185">Reference proteome</keyword>
<gene>
    <name evidence="2" type="ORF">GCM10007857_80400</name>
</gene>